<feature type="compositionally biased region" description="Polar residues" evidence="1">
    <location>
        <begin position="471"/>
        <end position="484"/>
    </location>
</feature>
<dbReference type="Proteomes" id="UP000824469">
    <property type="component" value="Unassembled WGS sequence"/>
</dbReference>
<gene>
    <name evidence="2" type="ORF">KI387_025605</name>
</gene>
<feature type="region of interest" description="Disordered" evidence="1">
    <location>
        <begin position="466"/>
        <end position="486"/>
    </location>
</feature>
<protein>
    <recommendedName>
        <fullName evidence="4">BAR domain-containing protein</fullName>
    </recommendedName>
</protein>
<dbReference type="CDD" id="cd07307">
    <property type="entry name" value="BAR"/>
    <property type="match status" value="1"/>
</dbReference>
<accession>A0AA38FUZ3</accession>
<dbReference type="OMA" id="IANCAHE"/>
<dbReference type="Gene3D" id="1.20.1270.60">
    <property type="entry name" value="Arfaptin homology (AH) domain/BAR domain"/>
    <property type="match status" value="1"/>
</dbReference>
<dbReference type="SUPFAM" id="SSF103657">
    <property type="entry name" value="BAR/IMD domain-like"/>
    <property type="match status" value="1"/>
</dbReference>
<feature type="non-terminal residue" evidence="2">
    <location>
        <position position="1"/>
    </location>
</feature>
<organism evidence="2 3">
    <name type="scientific">Taxus chinensis</name>
    <name type="common">Chinese yew</name>
    <name type="synonym">Taxus wallichiana var. chinensis</name>
    <dbReference type="NCBI Taxonomy" id="29808"/>
    <lineage>
        <taxon>Eukaryota</taxon>
        <taxon>Viridiplantae</taxon>
        <taxon>Streptophyta</taxon>
        <taxon>Embryophyta</taxon>
        <taxon>Tracheophyta</taxon>
        <taxon>Spermatophyta</taxon>
        <taxon>Pinopsida</taxon>
        <taxon>Pinidae</taxon>
        <taxon>Conifers II</taxon>
        <taxon>Cupressales</taxon>
        <taxon>Taxaceae</taxon>
        <taxon>Taxus</taxon>
    </lineage>
</organism>
<dbReference type="PANTHER" id="PTHR34119">
    <property type="entry name" value="HYDROXYPROLINE-RICH GLYCOPROTEIN-LIKE"/>
    <property type="match status" value="1"/>
</dbReference>
<evidence type="ECO:0000256" key="1">
    <source>
        <dbReference type="SAM" id="MobiDB-lite"/>
    </source>
</evidence>
<dbReference type="PANTHER" id="PTHR34119:SF1">
    <property type="entry name" value="OS04G0394700 PROTEIN"/>
    <property type="match status" value="1"/>
</dbReference>
<dbReference type="AlphaFoldDB" id="A0AA38FUZ3"/>
<feature type="region of interest" description="Disordered" evidence="1">
    <location>
        <begin position="1"/>
        <end position="25"/>
    </location>
</feature>
<dbReference type="EMBL" id="JAHRHJ020000006">
    <property type="protein sequence ID" value="KAH9310570.1"/>
    <property type="molecule type" value="Genomic_DNA"/>
</dbReference>
<keyword evidence="3" id="KW-1185">Reference proteome</keyword>
<feature type="compositionally biased region" description="Basic residues" evidence="1">
    <location>
        <begin position="1"/>
        <end position="13"/>
    </location>
</feature>
<feature type="region of interest" description="Disordered" evidence="1">
    <location>
        <begin position="365"/>
        <end position="397"/>
    </location>
</feature>
<evidence type="ECO:0000313" key="3">
    <source>
        <dbReference type="Proteomes" id="UP000824469"/>
    </source>
</evidence>
<name>A0AA38FUZ3_TAXCH</name>
<feature type="compositionally biased region" description="Basic and acidic residues" evidence="1">
    <location>
        <begin position="14"/>
        <end position="25"/>
    </location>
</feature>
<proteinExistence type="predicted"/>
<dbReference type="InterPro" id="IPR027267">
    <property type="entry name" value="AH/BAR_dom_sf"/>
</dbReference>
<sequence>MKSSLRKLRGFAKPKKENNKESREDAEALADFAELKTAMQDIEEMKGCYESLLSASAMIANCAHEFSQALHDTAICLLKMTALDANEEGGGILKMLGEVQYELHKLFDHYRAHISQTITIPSESQLNELQYVEDLKYQCDEKKKVYEYMRLETAKGKSRNSKVDALSLQKLKLTKEEYDELATLLVCRLMSLKQGQSRSILIQNARHYTAQLQLFRKGLSSLEALEPHLKQIAEEQHIDYQLSELDEDGGASFVFPQSNCERDESAKSENSVQTCIGNNEKFRHSAASNESKSAPFCSYEKTDGIEKTWGRQLETPLHKTGHFYTLPTPDGAWSEGVTGDMNDSHIRMKKGGSGGTVNFQCQMHTSAKSRSHDPRQKTTSTKSELNLGNARNSTSGPLMKKSYISKAIPVSEESNVTTFARPMPLPSSVEMPLLSLERTVASDSEMIKGHCSGPVTGNVRCNKPVVKSGSPLPSNKVETSSKSAPHSPKAFPFNYAKVSPSVSPPHVIMLHQLPRPPTDSEKPSKTTGFIAHSAPLVDRRTKESLAGKIPGLMISRHASPLPPPPPGLVTRSLSIPSFGNKGKSQRVHIAEPLSSPPLTPIPFPSSSAASLLQRQLKISTKVL</sequence>
<dbReference type="InterPro" id="IPR037488">
    <property type="entry name" value="At2g33490-like"/>
</dbReference>
<evidence type="ECO:0008006" key="4">
    <source>
        <dbReference type="Google" id="ProtNLM"/>
    </source>
</evidence>
<evidence type="ECO:0000313" key="2">
    <source>
        <dbReference type="EMBL" id="KAH9310570.1"/>
    </source>
</evidence>
<reference evidence="2 3" key="1">
    <citation type="journal article" date="2021" name="Nat. Plants">
        <title>The Taxus genome provides insights into paclitaxel biosynthesis.</title>
        <authorList>
            <person name="Xiong X."/>
            <person name="Gou J."/>
            <person name="Liao Q."/>
            <person name="Li Y."/>
            <person name="Zhou Q."/>
            <person name="Bi G."/>
            <person name="Li C."/>
            <person name="Du R."/>
            <person name="Wang X."/>
            <person name="Sun T."/>
            <person name="Guo L."/>
            <person name="Liang H."/>
            <person name="Lu P."/>
            <person name="Wu Y."/>
            <person name="Zhang Z."/>
            <person name="Ro D.K."/>
            <person name="Shang Y."/>
            <person name="Huang S."/>
            <person name="Yan J."/>
        </authorList>
    </citation>
    <scope>NUCLEOTIDE SEQUENCE [LARGE SCALE GENOMIC DNA]</scope>
    <source>
        <strain evidence="2">Ta-2019</strain>
    </source>
</reference>
<feature type="compositionally biased region" description="Polar residues" evidence="1">
    <location>
        <begin position="377"/>
        <end position="396"/>
    </location>
</feature>
<comment type="caution">
    <text evidence="2">The sequence shown here is derived from an EMBL/GenBank/DDBJ whole genome shotgun (WGS) entry which is preliminary data.</text>
</comment>